<dbReference type="Proteomes" id="UP000001505">
    <property type="component" value="Chromosome"/>
</dbReference>
<dbReference type="InterPro" id="IPR050188">
    <property type="entry name" value="RluA_PseudoU_synthase"/>
</dbReference>
<dbReference type="eggNOG" id="COG0564">
    <property type="taxonomic scope" value="Bacteria"/>
</dbReference>
<keyword evidence="4" id="KW-0456">Lyase</keyword>
<organism evidence="4 5">
    <name type="scientific">Waddlia chondrophila (strain ATCC VR-1470 / WSU 86-1044)</name>
    <dbReference type="NCBI Taxonomy" id="716544"/>
    <lineage>
        <taxon>Bacteria</taxon>
        <taxon>Pseudomonadati</taxon>
        <taxon>Chlamydiota</taxon>
        <taxon>Chlamydiia</taxon>
        <taxon>Parachlamydiales</taxon>
        <taxon>Waddliaceae</taxon>
        <taxon>Waddlia</taxon>
    </lineage>
</organism>
<evidence type="ECO:0000256" key="1">
    <source>
        <dbReference type="ARBA" id="ARBA00010876"/>
    </source>
</evidence>
<accession>D6YSP0</accession>
<dbReference type="EC" id="4.2.1.70" evidence="4"/>
<dbReference type="AlphaFoldDB" id="D6YSP0"/>
<gene>
    <name evidence="4" type="ordered locus">wcw_1744</name>
</gene>
<keyword evidence="2" id="KW-0413">Isomerase</keyword>
<evidence type="ECO:0000259" key="3">
    <source>
        <dbReference type="Pfam" id="PF00849"/>
    </source>
</evidence>
<dbReference type="GO" id="GO:0006396">
    <property type="term" value="P:RNA processing"/>
    <property type="evidence" value="ECO:0007669"/>
    <property type="project" value="UniProtKB-ARBA"/>
</dbReference>
<dbReference type="KEGG" id="wch:wcw_1744"/>
<proteinExistence type="inferred from homology"/>
<comment type="similarity">
    <text evidence="1">Belongs to the pseudouridine synthase RluA family.</text>
</comment>
<dbReference type="STRING" id="716544.wcw_1744"/>
<dbReference type="InterPro" id="IPR006145">
    <property type="entry name" value="PsdUridine_synth_RsuA/RluA"/>
</dbReference>
<dbReference type="RefSeq" id="WP_013182787.1">
    <property type="nucleotide sequence ID" value="NC_014225.1"/>
</dbReference>
<dbReference type="GO" id="GO:0004730">
    <property type="term" value="F:pseudouridylate synthase activity"/>
    <property type="evidence" value="ECO:0007669"/>
    <property type="project" value="UniProtKB-EC"/>
</dbReference>
<dbReference type="Pfam" id="PF00849">
    <property type="entry name" value="PseudoU_synth_2"/>
    <property type="match status" value="1"/>
</dbReference>
<evidence type="ECO:0000313" key="4">
    <source>
        <dbReference type="EMBL" id="ADI39085.1"/>
    </source>
</evidence>
<evidence type="ECO:0000256" key="2">
    <source>
        <dbReference type="ARBA" id="ARBA00023235"/>
    </source>
</evidence>
<reference evidence="4 5" key="1">
    <citation type="journal article" date="2010" name="PLoS ONE">
        <title>The Waddlia genome: a window into chlamydial biology.</title>
        <authorList>
            <person name="Bertelli C."/>
            <person name="Collyn F."/>
            <person name="Croxatto A."/>
            <person name="Ruckert C."/>
            <person name="Polkinghorne A."/>
            <person name="Kebbi-Beghdadi C."/>
            <person name="Goesmann A."/>
            <person name="Vaughan L."/>
            <person name="Greub G."/>
        </authorList>
    </citation>
    <scope>NUCLEOTIDE SEQUENCE [LARGE SCALE GENOMIC DNA]</scope>
    <source>
        <strain evidence="5">ATCC VR-1470 / WSU 86-1044</strain>
    </source>
</reference>
<dbReference type="GO" id="GO:0140098">
    <property type="term" value="F:catalytic activity, acting on RNA"/>
    <property type="evidence" value="ECO:0007669"/>
    <property type="project" value="UniProtKB-ARBA"/>
</dbReference>
<dbReference type="Gene3D" id="3.30.2350.10">
    <property type="entry name" value="Pseudouridine synthase"/>
    <property type="match status" value="1"/>
</dbReference>
<dbReference type="SUPFAM" id="SSF55120">
    <property type="entry name" value="Pseudouridine synthase"/>
    <property type="match status" value="1"/>
</dbReference>
<evidence type="ECO:0000313" key="5">
    <source>
        <dbReference type="Proteomes" id="UP000001505"/>
    </source>
</evidence>
<dbReference type="HOGENOM" id="CLU_016902_11_2_0"/>
<dbReference type="PANTHER" id="PTHR21600">
    <property type="entry name" value="MITOCHONDRIAL RNA PSEUDOURIDINE SYNTHASE"/>
    <property type="match status" value="1"/>
</dbReference>
<dbReference type="EMBL" id="CP001928">
    <property type="protein sequence ID" value="ADI39085.1"/>
    <property type="molecule type" value="Genomic_DNA"/>
</dbReference>
<dbReference type="CDD" id="cd02869">
    <property type="entry name" value="PseudoU_synth_RluA_like"/>
    <property type="match status" value="1"/>
</dbReference>
<protein>
    <submittedName>
        <fullName evidence="4">RNA pseudouridylate synthase family protein</fullName>
        <ecNumber evidence="4">4.2.1.70</ecNumber>
    </submittedName>
</protein>
<dbReference type="PANTHER" id="PTHR21600:SF83">
    <property type="entry name" value="PSEUDOURIDYLATE SYNTHASE RPUSD4, MITOCHONDRIAL"/>
    <property type="match status" value="1"/>
</dbReference>
<dbReference type="GO" id="GO:0003723">
    <property type="term" value="F:RNA binding"/>
    <property type="evidence" value="ECO:0007669"/>
    <property type="project" value="InterPro"/>
</dbReference>
<name>D6YSP0_WADCW</name>
<feature type="domain" description="Pseudouridine synthase RsuA/RluA-like" evidence="3">
    <location>
        <begin position="11"/>
        <end position="164"/>
    </location>
</feature>
<sequence length="214" mass="24144">MTLKILYEDNHLLVLEKPGGVLTQPSGTNQISLEEMGKQWIKKSYGKQGNVFLEAVHRLDQAACGIVVFAKTRKALSRLMLAIREKRVKKWYRTQVECAPQQNEGRLIHYLMHKKHRAEVVSGDELGAKYASLTYKVIKPGKYPILEIQLETGRYHQIRCQLSAIGCPIIGDKKYGSSIPYHGPGIALCHVRMEIPHPVTGETLYTESTSKIGF</sequence>
<dbReference type="InterPro" id="IPR020103">
    <property type="entry name" value="PsdUridine_synth_cat_dom_sf"/>
</dbReference>
<keyword evidence="5" id="KW-1185">Reference proteome</keyword>
<dbReference type="GO" id="GO:0009982">
    <property type="term" value="F:pseudouridine synthase activity"/>
    <property type="evidence" value="ECO:0007669"/>
    <property type="project" value="InterPro"/>
</dbReference>